<dbReference type="InterPro" id="IPR055458">
    <property type="entry name" value="IFT52_GIFT"/>
</dbReference>
<keyword evidence="6" id="KW-1185">Reference proteome</keyword>
<dbReference type="Proteomes" id="UP000241890">
    <property type="component" value="Unassembled WGS sequence"/>
</dbReference>
<dbReference type="EMBL" id="BEYU01000049">
    <property type="protein sequence ID" value="GBG28831.1"/>
    <property type="molecule type" value="Genomic_DNA"/>
</dbReference>
<reference evidence="5 6" key="1">
    <citation type="submission" date="2017-12" db="EMBL/GenBank/DDBJ databases">
        <title>Sequencing, de novo assembly and annotation of complete genome of a new Thraustochytrid species, strain FCC1311.</title>
        <authorList>
            <person name="Sedici K."/>
            <person name="Godart F."/>
            <person name="Aiese Cigliano R."/>
            <person name="Sanseverino W."/>
            <person name="Barakat M."/>
            <person name="Ortet P."/>
            <person name="Marechal E."/>
            <person name="Cagnac O."/>
            <person name="Amato A."/>
        </authorList>
    </citation>
    <scope>NUCLEOTIDE SEQUENCE [LARGE SCALE GENOMIC DNA]</scope>
</reference>
<dbReference type="InterPro" id="IPR048643">
    <property type="entry name" value="Itf52_C"/>
</dbReference>
<evidence type="ECO:0000256" key="1">
    <source>
        <dbReference type="SAM" id="MobiDB-lite"/>
    </source>
</evidence>
<dbReference type="InParanoid" id="A0A2R5GKM4"/>
<accession>A0A2R5GKM4</accession>
<dbReference type="InterPro" id="IPR039975">
    <property type="entry name" value="IFT52"/>
</dbReference>
<feature type="domain" description="Intraflagellar transport protein 52 C-terminal" evidence="2">
    <location>
        <begin position="370"/>
        <end position="427"/>
    </location>
</feature>
<evidence type="ECO:0000259" key="4">
    <source>
        <dbReference type="Pfam" id="PF23355"/>
    </source>
</evidence>
<evidence type="ECO:0000313" key="6">
    <source>
        <dbReference type="Proteomes" id="UP000241890"/>
    </source>
</evidence>
<evidence type="ECO:0000313" key="5">
    <source>
        <dbReference type="EMBL" id="GBG28831.1"/>
    </source>
</evidence>
<comment type="caution">
    <text evidence="5">The sequence shown here is derived from an EMBL/GenBank/DDBJ whole genome shotgun (WGS) entry which is preliminary data.</text>
</comment>
<dbReference type="Pfam" id="PF23355">
    <property type="entry name" value="IFT52_GIFT"/>
    <property type="match status" value="1"/>
</dbReference>
<feature type="domain" description="IFT52 GIFT" evidence="4">
    <location>
        <begin position="16"/>
        <end position="263"/>
    </location>
</feature>
<name>A0A2R5GKM4_9STRA</name>
<protein>
    <submittedName>
        <fullName evidence="5">Intraflagellar transport protein 52-like</fullName>
    </submittedName>
</protein>
<dbReference type="SUPFAM" id="SSF52317">
    <property type="entry name" value="Class I glutamine amidotransferase-like"/>
    <property type="match status" value="1"/>
</dbReference>
<dbReference type="OrthoDB" id="10259368at2759"/>
<dbReference type="GO" id="GO:0030992">
    <property type="term" value="C:intraciliary transport particle B"/>
    <property type="evidence" value="ECO:0007669"/>
    <property type="project" value="TreeGrafter"/>
</dbReference>
<dbReference type="PANTHER" id="PTHR12969:SF7">
    <property type="entry name" value="INTRAFLAGELLAR TRANSPORT PROTEIN 52 HOMOLOG"/>
    <property type="match status" value="1"/>
</dbReference>
<gene>
    <name evidence="5" type="ORF">FCC1311_050522</name>
</gene>
<dbReference type="Pfam" id="PF23352">
    <property type="entry name" value="IFT52_central"/>
    <property type="match status" value="1"/>
</dbReference>
<keyword evidence="5" id="KW-0969">Cilium</keyword>
<keyword evidence="5" id="KW-0282">Flagellum</keyword>
<sequence>MSTNNTTAAEANVGKTILIDAAKRETHHGNNGLKRLHRRLRNAYKVEVNKEPLTAEVLTDVSLIIFGGPREKFSSAEFAVLKQFLDQGGSVLFMLGEGGEEKYGTNVNFLLEEFGISFNNDSVARTVYYKYLHPKEVFIGNGVLNRGMAEGAKLSRDESGKENGGLEFVYPYGSTLNVQKPAVALLSSGHISYPLNRPVVACAQTSGSATWEKKGAGRIGVVGSVEMFSDNWLTHEDNEKVFDVLSKWLLGEGDVILDHADAEDPDVSDYHHVPNTEALAERLRSCLQEGEPLPQDFTDLFAEDVFKFDTNLIPEAVALYKTLSVKHEPLTLIPPQFEAPLPPLVPAVFPPAMREPPPPALDQFDLDEHFASERLRLAQLTNKCEDDDLEYYVRESGETLGVVREMGVDPEDLKGEHGAKRILEFMLRELVRFKKLNQDEPAGHGENQPLRANREEQVSFSQPKRGVSASSNASSFYNVEESVGAEYKEGKE</sequence>
<dbReference type="PANTHER" id="PTHR12969">
    <property type="entry name" value="NGD5/OSM-6/IFT52"/>
    <property type="match status" value="1"/>
</dbReference>
<dbReference type="GO" id="GO:0005929">
    <property type="term" value="C:cilium"/>
    <property type="evidence" value="ECO:0007669"/>
    <property type="project" value="TreeGrafter"/>
</dbReference>
<evidence type="ECO:0000259" key="3">
    <source>
        <dbReference type="Pfam" id="PF23352"/>
    </source>
</evidence>
<proteinExistence type="predicted"/>
<evidence type="ECO:0000259" key="2">
    <source>
        <dbReference type="Pfam" id="PF21178"/>
    </source>
</evidence>
<dbReference type="Pfam" id="PF21178">
    <property type="entry name" value="Itf52_C"/>
    <property type="match status" value="1"/>
</dbReference>
<organism evidence="5 6">
    <name type="scientific">Hondaea fermentalgiana</name>
    <dbReference type="NCBI Taxonomy" id="2315210"/>
    <lineage>
        <taxon>Eukaryota</taxon>
        <taxon>Sar</taxon>
        <taxon>Stramenopiles</taxon>
        <taxon>Bigyra</taxon>
        <taxon>Labyrinthulomycetes</taxon>
        <taxon>Thraustochytrida</taxon>
        <taxon>Thraustochytriidae</taxon>
        <taxon>Hondaea</taxon>
    </lineage>
</organism>
<dbReference type="InterPro" id="IPR029062">
    <property type="entry name" value="Class_I_gatase-like"/>
</dbReference>
<dbReference type="InterPro" id="IPR055460">
    <property type="entry name" value="IFT52_central"/>
</dbReference>
<dbReference type="CDD" id="cd23683">
    <property type="entry name" value="IFT52_CTD"/>
    <property type="match status" value="1"/>
</dbReference>
<dbReference type="Gene3D" id="6.10.250.2800">
    <property type="match status" value="1"/>
</dbReference>
<keyword evidence="5" id="KW-0966">Cell projection</keyword>
<dbReference type="GO" id="GO:0042073">
    <property type="term" value="P:intraciliary transport"/>
    <property type="evidence" value="ECO:0007669"/>
    <property type="project" value="TreeGrafter"/>
</dbReference>
<dbReference type="GO" id="GO:0060271">
    <property type="term" value="P:cilium assembly"/>
    <property type="evidence" value="ECO:0007669"/>
    <property type="project" value="TreeGrafter"/>
</dbReference>
<feature type="compositionally biased region" description="Polar residues" evidence="1">
    <location>
        <begin position="458"/>
        <end position="477"/>
    </location>
</feature>
<feature type="region of interest" description="Disordered" evidence="1">
    <location>
        <begin position="438"/>
        <end position="492"/>
    </location>
</feature>
<dbReference type="GO" id="GO:0005814">
    <property type="term" value="C:centriole"/>
    <property type="evidence" value="ECO:0007669"/>
    <property type="project" value="TreeGrafter"/>
</dbReference>
<feature type="domain" description="IFT52 central" evidence="3">
    <location>
        <begin position="279"/>
        <end position="359"/>
    </location>
</feature>
<dbReference type="AlphaFoldDB" id="A0A2R5GKM4"/>